<dbReference type="STRING" id="74649.A0A2P6RVB9"/>
<dbReference type="Proteomes" id="UP000238479">
    <property type="component" value="Chromosome 2"/>
</dbReference>
<organism evidence="1 2">
    <name type="scientific">Rosa chinensis</name>
    <name type="common">China rose</name>
    <dbReference type="NCBI Taxonomy" id="74649"/>
    <lineage>
        <taxon>Eukaryota</taxon>
        <taxon>Viridiplantae</taxon>
        <taxon>Streptophyta</taxon>
        <taxon>Embryophyta</taxon>
        <taxon>Tracheophyta</taxon>
        <taxon>Spermatophyta</taxon>
        <taxon>Magnoliopsida</taxon>
        <taxon>eudicotyledons</taxon>
        <taxon>Gunneridae</taxon>
        <taxon>Pentapetalae</taxon>
        <taxon>rosids</taxon>
        <taxon>fabids</taxon>
        <taxon>Rosales</taxon>
        <taxon>Rosaceae</taxon>
        <taxon>Rosoideae</taxon>
        <taxon>Rosoideae incertae sedis</taxon>
        <taxon>Rosa</taxon>
    </lineage>
</organism>
<protein>
    <submittedName>
        <fullName evidence="1">Uncharacterized protein</fullName>
    </submittedName>
</protein>
<name>A0A2P6RVB9_ROSCH</name>
<gene>
    <name evidence="1" type="ORF">RchiOBHm_Chr2g0132461</name>
</gene>
<keyword evidence="2" id="KW-1185">Reference proteome</keyword>
<evidence type="ECO:0000313" key="1">
    <source>
        <dbReference type="EMBL" id="PRQ50372.1"/>
    </source>
</evidence>
<evidence type="ECO:0000313" key="2">
    <source>
        <dbReference type="Proteomes" id="UP000238479"/>
    </source>
</evidence>
<dbReference type="Gramene" id="PRQ50372">
    <property type="protein sequence ID" value="PRQ50372"/>
    <property type="gene ID" value="RchiOBHm_Chr2g0132461"/>
</dbReference>
<reference evidence="1 2" key="1">
    <citation type="journal article" date="2018" name="Nat. Genet.">
        <title>The Rosa genome provides new insights in the design of modern roses.</title>
        <authorList>
            <person name="Bendahmane M."/>
        </authorList>
    </citation>
    <scope>NUCLEOTIDE SEQUENCE [LARGE SCALE GENOMIC DNA]</scope>
    <source>
        <strain evidence="2">cv. Old Blush</strain>
    </source>
</reference>
<comment type="caution">
    <text evidence="1">The sequence shown here is derived from an EMBL/GenBank/DDBJ whole genome shotgun (WGS) entry which is preliminary data.</text>
</comment>
<sequence>MTFLPRRTSYESLDVLENWVLELFGNIIKGPHVNLEFKADGPIWKAGKLYRLEVVKDVQWERRGSSQYTQADIDQVRNKWGMFVVNT</sequence>
<accession>A0A2P6RVB9</accession>
<proteinExistence type="predicted"/>
<dbReference type="AlphaFoldDB" id="A0A2P6RVB9"/>
<dbReference type="EMBL" id="PDCK01000040">
    <property type="protein sequence ID" value="PRQ50372.1"/>
    <property type="molecule type" value="Genomic_DNA"/>
</dbReference>